<sequence length="386" mass="43340">MGRIPIPDIFGHKDIQRGTELKDQLLEAEHEQSSVAIKQPLREAHTEFQKSLCTYIGSQFQSGSQSPPGARNTKEETLMRTSKMCRAGYISRAGGGGSNDKRFAFGLTFLSFPRISNLSPHQFGEVPRIIANNNYLNNTSCRGFPRPGSGFFEPLRISEILIDNQNGQVGQFLATTFLFFVTAPIWMTRALRNGAPDLIYQLNNGLKFKNTKAIEHIGNVLTVEEDMICRRCGKQLEHIDELCYCPDSGEKGHHSSCCDNRKIKGYSLTIISHKDANVLLSVAGRRQTGEPRRNHQGLPQTYDDLPPGQNPSGIAMSQLIIEANETLKDPHKKGIYDQQMYNYATGNHYQQGEPMDFAVVEPVFPKFGEVLKKNKCERLAEMMEQL</sequence>
<name>A0A914I3R4_GLORO</name>
<proteinExistence type="predicted"/>
<reference evidence="3" key="1">
    <citation type="submission" date="2022-11" db="UniProtKB">
        <authorList>
            <consortium name="WormBaseParasite"/>
        </authorList>
    </citation>
    <scope>IDENTIFICATION</scope>
</reference>
<accession>A0A914I3R4</accession>
<feature type="region of interest" description="Disordered" evidence="1">
    <location>
        <begin position="286"/>
        <end position="306"/>
    </location>
</feature>
<dbReference type="WBParaSite" id="Gr19_v10_g6546.t1">
    <property type="protein sequence ID" value="Gr19_v10_g6546.t1"/>
    <property type="gene ID" value="Gr19_v10_g6546"/>
</dbReference>
<protein>
    <submittedName>
        <fullName evidence="3">Uncharacterized protein</fullName>
    </submittedName>
</protein>
<evidence type="ECO:0000313" key="2">
    <source>
        <dbReference type="Proteomes" id="UP000887572"/>
    </source>
</evidence>
<dbReference type="Proteomes" id="UP000887572">
    <property type="component" value="Unplaced"/>
</dbReference>
<keyword evidence="2" id="KW-1185">Reference proteome</keyword>
<dbReference type="AlphaFoldDB" id="A0A914I3R4"/>
<evidence type="ECO:0000313" key="3">
    <source>
        <dbReference type="WBParaSite" id="Gr19_v10_g6546.t1"/>
    </source>
</evidence>
<evidence type="ECO:0000256" key="1">
    <source>
        <dbReference type="SAM" id="MobiDB-lite"/>
    </source>
</evidence>
<organism evidence="2 3">
    <name type="scientific">Globodera rostochiensis</name>
    <name type="common">Golden nematode worm</name>
    <name type="synonym">Heterodera rostochiensis</name>
    <dbReference type="NCBI Taxonomy" id="31243"/>
    <lineage>
        <taxon>Eukaryota</taxon>
        <taxon>Metazoa</taxon>
        <taxon>Ecdysozoa</taxon>
        <taxon>Nematoda</taxon>
        <taxon>Chromadorea</taxon>
        <taxon>Rhabditida</taxon>
        <taxon>Tylenchina</taxon>
        <taxon>Tylenchomorpha</taxon>
        <taxon>Tylenchoidea</taxon>
        <taxon>Heteroderidae</taxon>
        <taxon>Heteroderinae</taxon>
        <taxon>Globodera</taxon>
    </lineage>
</organism>